<keyword evidence="4" id="KW-0813">Transport</keyword>
<dbReference type="Proteomes" id="UP000325161">
    <property type="component" value="Chromosome"/>
</dbReference>
<protein>
    <recommendedName>
        <fullName evidence="3">Cell division ATP-binding protein FtsE</fullName>
    </recommendedName>
</protein>
<feature type="domain" description="ABC transporter" evidence="11">
    <location>
        <begin position="2"/>
        <end position="242"/>
    </location>
</feature>
<keyword evidence="10" id="KW-0472">Membrane</keyword>
<proteinExistence type="inferred from homology"/>
<dbReference type="RefSeq" id="WP_148813751.1">
    <property type="nucleotide sequence ID" value="NZ_CP043046.1"/>
</dbReference>
<dbReference type="AlphaFoldDB" id="A0A5C0AT90"/>
<dbReference type="GO" id="GO:0016887">
    <property type="term" value="F:ATP hydrolysis activity"/>
    <property type="evidence" value="ECO:0007669"/>
    <property type="project" value="InterPro"/>
</dbReference>
<keyword evidence="5" id="KW-1003">Cell membrane</keyword>
<evidence type="ECO:0000256" key="4">
    <source>
        <dbReference type="ARBA" id="ARBA00022448"/>
    </source>
</evidence>
<dbReference type="SMART" id="SM00382">
    <property type="entry name" value="AAA"/>
    <property type="match status" value="1"/>
</dbReference>
<name>A0A5C0AT90_9BURK</name>
<dbReference type="GO" id="GO:0006865">
    <property type="term" value="P:amino acid transport"/>
    <property type="evidence" value="ECO:0007669"/>
    <property type="project" value="UniProtKB-KW"/>
</dbReference>
<dbReference type="EMBL" id="CP043046">
    <property type="protein sequence ID" value="QEI05488.1"/>
    <property type="molecule type" value="Genomic_DNA"/>
</dbReference>
<keyword evidence="13" id="KW-1185">Reference proteome</keyword>
<evidence type="ECO:0000256" key="3">
    <source>
        <dbReference type="ARBA" id="ARBA00020019"/>
    </source>
</evidence>
<dbReference type="PROSITE" id="PS00211">
    <property type="entry name" value="ABC_TRANSPORTER_1"/>
    <property type="match status" value="1"/>
</dbReference>
<dbReference type="KEGG" id="pacr:FXN63_06260"/>
<evidence type="ECO:0000313" key="12">
    <source>
        <dbReference type="EMBL" id="QEI05488.1"/>
    </source>
</evidence>
<evidence type="ECO:0000256" key="5">
    <source>
        <dbReference type="ARBA" id="ARBA00022475"/>
    </source>
</evidence>
<evidence type="ECO:0000256" key="10">
    <source>
        <dbReference type="ARBA" id="ARBA00023136"/>
    </source>
</evidence>
<evidence type="ECO:0000256" key="9">
    <source>
        <dbReference type="ARBA" id="ARBA00022970"/>
    </source>
</evidence>
<dbReference type="InterPro" id="IPR027417">
    <property type="entry name" value="P-loop_NTPase"/>
</dbReference>
<dbReference type="InterPro" id="IPR041701">
    <property type="entry name" value="MetN_ABC"/>
</dbReference>
<evidence type="ECO:0000256" key="7">
    <source>
        <dbReference type="ARBA" id="ARBA00022840"/>
    </source>
</evidence>
<dbReference type="SUPFAM" id="SSF52540">
    <property type="entry name" value="P-loop containing nucleoside triphosphate hydrolases"/>
    <property type="match status" value="1"/>
</dbReference>
<comment type="similarity">
    <text evidence="2">Belongs to the ABC transporter superfamily.</text>
</comment>
<evidence type="ECO:0000256" key="8">
    <source>
        <dbReference type="ARBA" id="ARBA00022967"/>
    </source>
</evidence>
<evidence type="ECO:0000256" key="6">
    <source>
        <dbReference type="ARBA" id="ARBA00022741"/>
    </source>
</evidence>
<comment type="function">
    <text evidence="1">Part of the ABC transporter FtsEX involved in cellular division. Important for assembly or stability of the septal ring.</text>
</comment>
<dbReference type="InterPro" id="IPR003439">
    <property type="entry name" value="ABC_transporter-like_ATP-bd"/>
</dbReference>
<keyword evidence="7 12" id="KW-0067">ATP-binding</keyword>
<dbReference type="FunFam" id="3.40.50.300:FF:000056">
    <property type="entry name" value="Cell division ATP-binding protein FtsE"/>
    <property type="match status" value="1"/>
</dbReference>
<keyword evidence="6" id="KW-0547">Nucleotide-binding</keyword>
<dbReference type="OrthoDB" id="9802264at2"/>
<dbReference type="GO" id="GO:0005886">
    <property type="term" value="C:plasma membrane"/>
    <property type="evidence" value="ECO:0007669"/>
    <property type="project" value="UniProtKB-ARBA"/>
</dbReference>
<dbReference type="GO" id="GO:0005524">
    <property type="term" value="F:ATP binding"/>
    <property type="evidence" value="ECO:0007669"/>
    <property type="project" value="UniProtKB-KW"/>
</dbReference>
<evidence type="ECO:0000256" key="1">
    <source>
        <dbReference type="ARBA" id="ARBA00002579"/>
    </source>
</evidence>
<gene>
    <name evidence="12" type="ORF">FXN63_06260</name>
</gene>
<keyword evidence="9" id="KW-0029">Amino-acid transport</keyword>
<dbReference type="PROSITE" id="PS50893">
    <property type="entry name" value="ABC_TRANSPORTER_2"/>
    <property type="match status" value="1"/>
</dbReference>
<evidence type="ECO:0000313" key="13">
    <source>
        <dbReference type="Proteomes" id="UP000325161"/>
    </source>
</evidence>
<dbReference type="PANTHER" id="PTHR43166">
    <property type="entry name" value="AMINO ACID IMPORT ATP-BINDING PROTEIN"/>
    <property type="match status" value="1"/>
</dbReference>
<evidence type="ECO:0000259" key="11">
    <source>
        <dbReference type="PROSITE" id="PS50893"/>
    </source>
</evidence>
<dbReference type="InterPro" id="IPR017871">
    <property type="entry name" value="ABC_transporter-like_CS"/>
</dbReference>
<dbReference type="Pfam" id="PF00005">
    <property type="entry name" value="ABC_tran"/>
    <property type="match status" value="1"/>
</dbReference>
<dbReference type="CDD" id="cd03258">
    <property type="entry name" value="ABC_MetN_methionine_transporter"/>
    <property type="match status" value="1"/>
</dbReference>
<dbReference type="InterPro" id="IPR050086">
    <property type="entry name" value="MetN_ABC_transporter-like"/>
</dbReference>
<organism evidence="12 13">
    <name type="scientific">Pigmentiphaga aceris</name>
    <dbReference type="NCBI Taxonomy" id="1940612"/>
    <lineage>
        <taxon>Bacteria</taxon>
        <taxon>Pseudomonadati</taxon>
        <taxon>Pseudomonadota</taxon>
        <taxon>Betaproteobacteria</taxon>
        <taxon>Burkholderiales</taxon>
        <taxon>Alcaligenaceae</taxon>
        <taxon>Pigmentiphaga</taxon>
    </lineage>
</organism>
<reference evidence="12 13" key="1">
    <citation type="submission" date="2019-08" db="EMBL/GenBank/DDBJ databases">
        <title>Amphibian skin-associated Pigmentiphaga: genome sequence and occurrence across geography and hosts.</title>
        <authorList>
            <person name="Bletz M.C."/>
            <person name="Bunk B."/>
            <person name="Sproeer C."/>
            <person name="Biwer P."/>
            <person name="Reiter S."/>
            <person name="Rabemananjara F.C.E."/>
            <person name="Schulz S."/>
            <person name="Overmann J."/>
            <person name="Vences M."/>
        </authorList>
    </citation>
    <scope>NUCLEOTIDE SEQUENCE [LARGE SCALE GENOMIC DNA]</scope>
    <source>
        <strain evidence="12 13">Mada1488</strain>
    </source>
</reference>
<sequence length="261" mass="27949">MIQLDQVSKRFATPQGQTFTAVEPTSLQIGAGEIHGIIGFSGAGKSTLLRLINLLEVPSGGRVIVDGKDLTALSKTDLRTARRNIGMIFQHFNLLHNRTVAGNVAFALEVAGTPRAQIAARVKECLDIVGLSDKTDSYPSRLSGGQKQRVAIARALASHPQILLCDEPTSALDPYTTRDILEVLADINARLGVTIVIVSHSMSVVRAICDTISVMDAGNIVERIDLADSVVTPVTEVARKLLDDVPTNVNVRRLNALRAAA</sequence>
<dbReference type="InterPro" id="IPR003593">
    <property type="entry name" value="AAA+_ATPase"/>
</dbReference>
<evidence type="ECO:0000256" key="2">
    <source>
        <dbReference type="ARBA" id="ARBA00005417"/>
    </source>
</evidence>
<dbReference type="PANTHER" id="PTHR43166:SF30">
    <property type="entry name" value="METHIONINE IMPORT ATP-BINDING PROTEIN METN"/>
    <property type="match status" value="1"/>
</dbReference>
<dbReference type="Gene3D" id="3.40.50.300">
    <property type="entry name" value="P-loop containing nucleotide triphosphate hydrolases"/>
    <property type="match status" value="1"/>
</dbReference>
<keyword evidence="8" id="KW-1278">Translocase</keyword>
<accession>A0A5C0AT90</accession>